<dbReference type="EMBL" id="JACARL010000012">
    <property type="protein sequence ID" value="NWE80721.1"/>
    <property type="molecule type" value="Genomic_DNA"/>
</dbReference>
<sequence length="105" mass="11494">MNEFIFLGAGPEPTRLWGETPLFNLIDGHKLLVFCDEHDAAVLGIEGFKVVGGKRVPDMDCIADFSALAMTAGELFPAESRKSAKYFLSTISDPDTLLEFVLVKT</sequence>
<dbReference type="Proteomes" id="UP000563268">
    <property type="component" value="Unassembled WGS sequence"/>
</dbReference>
<evidence type="ECO:0000313" key="1">
    <source>
        <dbReference type="EMBL" id="NWE07728.1"/>
    </source>
</evidence>
<reference evidence="3 4" key="1">
    <citation type="submission" date="2020-04" db="EMBL/GenBank/DDBJ databases">
        <title>Molecular characterization of pseudomonads from Agaricus bisporus reveal novel blotch 2 pathogens in Western Europe.</title>
        <authorList>
            <person name="Taparia T."/>
            <person name="Krijger M."/>
            <person name="Haynes E."/>
            <person name="Elpinstone J.G."/>
            <person name="Noble R."/>
            <person name="Van Der Wolf J."/>
        </authorList>
    </citation>
    <scope>NUCLEOTIDE SEQUENCE [LARGE SCALE GENOMIC DNA]</scope>
    <source>
        <strain evidence="2 4">K6002</strain>
        <strain evidence="1 3">K7002</strain>
    </source>
</reference>
<comment type="caution">
    <text evidence="2">The sequence shown here is derived from an EMBL/GenBank/DDBJ whole genome shotgun (WGS) entry which is preliminary data.</text>
</comment>
<organism evidence="2 4">
    <name type="scientific">Pseudomonas edaphica</name>
    <dbReference type="NCBI Taxonomy" id="2006980"/>
    <lineage>
        <taxon>Bacteria</taxon>
        <taxon>Pseudomonadati</taxon>
        <taxon>Pseudomonadota</taxon>
        <taxon>Gammaproteobacteria</taxon>
        <taxon>Pseudomonadales</taxon>
        <taxon>Pseudomonadaceae</taxon>
        <taxon>Pseudomonas</taxon>
    </lineage>
</organism>
<evidence type="ECO:0000313" key="3">
    <source>
        <dbReference type="Proteomes" id="UP000563268"/>
    </source>
</evidence>
<protein>
    <submittedName>
        <fullName evidence="2">Uncharacterized protein</fullName>
    </submittedName>
</protein>
<proteinExistence type="predicted"/>
<dbReference type="AlphaFoldDB" id="A0A7Y8FLC7"/>
<accession>A0A7Y8FLC7</accession>
<gene>
    <name evidence="1" type="ORF">HX788_11585</name>
    <name evidence="2" type="ORF">HX795_01250</name>
</gene>
<name>A0A7Y8FLC7_9PSED</name>
<dbReference type="RefSeq" id="WP_017138984.1">
    <property type="nucleotide sequence ID" value="NZ_JACARL010000012.1"/>
</dbReference>
<dbReference type="Proteomes" id="UP000590218">
    <property type="component" value="Unassembled WGS sequence"/>
</dbReference>
<dbReference type="EMBL" id="JACARM010000024">
    <property type="protein sequence ID" value="NWE07728.1"/>
    <property type="molecule type" value="Genomic_DNA"/>
</dbReference>
<evidence type="ECO:0000313" key="2">
    <source>
        <dbReference type="EMBL" id="NWE80721.1"/>
    </source>
</evidence>
<evidence type="ECO:0000313" key="4">
    <source>
        <dbReference type="Proteomes" id="UP000590218"/>
    </source>
</evidence>